<evidence type="ECO:0000313" key="7">
    <source>
        <dbReference type="EMBL" id="MDM8326048.1"/>
    </source>
</evidence>
<dbReference type="SUPFAM" id="SSF50182">
    <property type="entry name" value="Sm-like ribonucleoproteins"/>
    <property type="match status" value="1"/>
</dbReference>
<gene>
    <name evidence="7" type="ORF">QUW60_12565</name>
</gene>
<dbReference type="InterPro" id="IPR006685">
    <property type="entry name" value="MscS_channel_2nd"/>
</dbReference>
<sequence>MKTLHEVGTLGGWMNDVLISWGIPSEYANMFDEFVVAALIILLAVGLNYFFQAIVVGGIKRYARRFPYRWNTLLVKRKVVHHLLHVVPGVLIYLLLPLAFVKGKDMLVFSQRICAVYIIVAILLTLNAMLLVMLDIYNSKEIRKNHPIRGLVQVCQVVLFFLGGILIVATLINKSPITLFAGLGAAATVLMLVFKDSILGFVSGVQLSANDMLRIGDWVTLPNGMADGIVQEITLNTVKIQNWDNTITTIPPYTMVNSTFQNWRGMQESGGRRVDKRIWLDLDTIRFSTPEELERIRKEVPLMSDYVPAEGEMPTNSQLYREYIERYLMSLPVVNQDLDLIITQKEPTERGLPIRVYFFSRVKAWKQYEHIQSDIFDHLLGMAPRFSLKLYQGI</sequence>
<dbReference type="PANTHER" id="PTHR30414">
    <property type="entry name" value="MINICONDUCTANCE MECHANOSENSITIVE CHANNEL YBDG"/>
    <property type="match status" value="1"/>
</dbReference>
<feature type="transmembrane region" description="Helical" evidence="5">
    <location>
        <begin position="150"/>
        <end position="171"/>
    </location>
</feature>
<accession>A0ABT7VIC7</accession>
<dbReference type="InterPro" id="IPR023408">
    <property type="entry name" value="MscS_beta-dom_sf"/>
</dbReference>
<dbReference type="EMBL" id="JAUDEN010000027">
    <property type="protein sequence ID" value="MDM8326048.1"/>
    <property type="molecule type" value="Genomic_DNA"/>
</dbReference>
<dbReference type="Pfam" id="PF00924">
    <property type="entry name" value="MS_channel_2nd"/>
    <property type="match status" value="1"/>
</dbReference>
<keyword evidence="4 5" id="KW-0472">Membrane</keyword>
<feature type="transmembrane region" description="Helical" evidence="5">
    <location>
        <begin position="79"/>
        <end position="96"/>
    </location>
</feature>
<feature type="domain" description="Mechanosensitive ion channel MscS" evidence="6">
    <location>
        <begin position="196"/>
        <end position="264"/>
    </location>
</feature>
<evidence type="ECO:0000256" key="3">
    <source>
        <dbReference type="ARBA" id="ARBA00022989"/>
    </source>
</evidence>
<feature type="transmembrane region" description="Helical" evidence="5">
    <location>
        <begin position="34"/>
        <end position="59"/>
    </location>
</feature>
<dbReference type="RefSeq" id="WP_289560868.1">
    <property type="nucleotide sequence ID" value="NZ_JAUDEN010000027.1"/>
</dbReference>
<keyword evidence="2 5" id="KW-0812">Transmembrane</keyword>
<comment type="subcellular location">
    <subcellularLocation>
        <location evidence="1">Membrane</location>
    </subcellularLocation>
</comment>
<dbReference type="Gene3D" id="2.30.30.60">
    <property type="match status" value="1"/>
</dbReference>
<dbReference type="Proteomes" id="UP001169458">
    <property type="component" value="Unassembled WGS sequence"/>
</dbReference>
<proteinExistence type="predicted"/>
<organism evidence="7 8">
    <name type="scientific">Bacteroides gallinaceum</name>
    <dbReference type="NCBI Taxonomy" id="1462571"/>
    <lineage>
        <taxon>Bacteria</taxon>
        <taxon>Pseudomonadati</taxon>
        <taxon>Bacteroidota</taxon>
        <taxon>Bacteroidia</taxon>
        <taxon>Bacteroidales</taxon>
        <taxon>Bacteroidaceae</taxon>
        <taxon>Bacteroides</taxon>
    </lineage>
</organism>
<evidence type="ECO:0000256" key="5">
    <source>
        <dbReference type="SAM" id="Phobius"/>
    </source>
</evidence>
<keyword evidence="8" id="KW-1185">Reference proteome</keyword>
<reference evidence="8" key="1">
    <citation type="submission" date="2023-07" db="EMBL/GenBank/DDBJ databases">
        <title>Identification and characterization of horizontal gene transfer across gut microbiota members of farm animals based on homology search.</title>
        <authorList>
            <person name="Schwarzerova J."/>
            <person name="Nykrynova M."/>
            <person name="Jureckova K."/>
            <person name="Cejkova D."/>
            <person name="Rychlik I."/>
        </authorList>
    </citation>
    <scope>NUCLEOTIDE SEQUENCE [LARGE SCALE GENOMIC DNA]</scope>
    <source>
        <strain evidence="8">109_WCHN</strain>
    </source>
</reference>
<keyword evidence="3 5" id="KW-1133">Transmembrane helix</keyword>
<evidence type="ECO:0000259" key="6">
    <source>
        <dbReference type="Pfam" id="PF00924"/>
    </source>
</evidence>
<dbReference type="PANTHER" id="PTHR30414:SF0">
    <property type="entry name" value="MINICONDUCTANCE MECHANOSENSITIVE CHANNEL YBDG"/>
    <property type="match status" value="1"/>
</dbReference>
<name>A0ABT7VIC7_9BACE</name>
<feature type="transmembrane region" description="Helical" evidence="5">
    <location>
        <begin position="177"/>
        <end position="194"/>
    </location>
</feature>
<comment type="caution">
    <text evidence="7">The sequence shown here is derived from an EMBL/GenBank/DDBJ whole genome shotgun (WGS) entry which is preliminary data.</text>
</comment>
<feature type="transmembrane region" description="Helical" evidence="5">
    <location>
        <begin position="116"/>
        <end position="138"/>
    </location>
</feature>
<protein>
    <submittedName>
        <fullName evidence="7">Mechanosensitive ion channel</fullName>
    </submittedName>
</protein>
<evidence type="ECO:0000256" key="4">
    <source>
        <dbReference type="ARBA" id="ARBA00023136"/>
    </source>
</evidence>
<evidence type="ECO:0000256" key="1">
    <source>
        <dbReference type="ARBA" id="ARBA00004370"/>
    </source>
</evidence>
<evidence type="ECO:0000256" key="2">
    <source>
        <dbReference type="ARBA" id="ARBA00022692"/>
    </source>
</evidence>
<evidence type="ECO:0000313" key="8">
    <source>
        <dbReference type="Proteomes" id="UP001169458"/>
    </source>
</evidence>
<dbReference type="InterPro" id="IPR030192">
    <property type="entry name" value="YbdG"/>
</dbReference>
<dbReference type="InterPro" id="IPR010920">
    <property type="entry name" value="LSM_dom_sf"/>
</dbReference>